<reference evidence="2 3" key="1">
    <citation type="submission" date="2017-03" db="EMBL/GenBank/DDBJ databases">
        <title>Genome sequence of Clostridium hungatei DSM 14427.</title>
        <authorList>
            <person name="Poehlein A."/>
            <person name="Daniel R."/>
        </authorList>
    </citation>
    <scope>NUCLEOTIDE SEQUENCE [LARGE SCALE GENOMIC DNA]</scope>
    <source>
        <strain evidence="2 3">DSM 14427</strain>
    </source>
</reference>
<dbReference type="PANTHER" id="PTHR30115:SF11">
    <property type="entry name" value="NITROGEN REGULATORY PROTEIN P-II HOMOLOG"/>
    <property type="match status" value="1"/>
</dbReference>
<dbReference type="EMBL" id="MZGX01000024">
    <property type="protein sequence ID" value="OPX42812.1"/>
    <property type="molecule type" value="Genomic_DNA"/>
</dbReference>
<evidence type="ECO:0000256" key="1">
    <source>
        <dbReference type="RuleBase" id="RU003936"/>
    </source>
</evidence>
<dbReference type="InterPro" id="IPR002187">
    <property type="entry name" value="N-reg_PII"/>
</dbReference>
<dbReference type="InterPro" id="IPR017918">
    <property type="entry name" value="N-reg_PII_CS"/>
</dbReference>
<dbReference type="GO" id="GO:0006808">
    <property type="term" value="P:regulation of nitrogen utilization"/>
    <property type="evidence" value="ECO:0007669"/>
    <property type="project" value="InterPro"/>
</dbReference>
<dbReference type="InterPro" id="IPR015867">
    <property type="entry name" value="N-reg_PII/ATP_PRibTrfase_C"/>
</dbReference>
<evidence type="ECO:0000313" key="2">
    <source>
        <dbReference type="EMBL" id="OPX42812.1"/>
    </source>
</evidence>
<keyword evidence="3" id="KW-1185">Reference proteome</keyword>
<dbReference type="InterPro" id="IPR011322">
    <property type="entry name" value="N-reg_PII-like_a/b"/>
</dbReference>
<organism evidence="2 3">
    <name type="scientific">Ruminiclostridium hungatei</name>
    <name type="common">Clostridium hungatei</name>
    <dbReference type="NCBI Taxonomy" id="48256"/>
    <lineage>
        <taxon>Bacteria</taxon>
        <taxon>Bacillati</taxon>
        <taxon>Bacillota</taxon>
        <taxon>Clostridia</taxon>
        <taxon>Eubacteriales</taxon>
        <taxon>Oscillospiraceae</taxon>
        <taxon>Ruminiclostridium</taxon>
    </lineage>
</organism>
<gene>
    <name evidence="2" type="primary">glnB_9</name>
    <name evidence="2" type="ORF">CLHUN_32960</name>
</gene>
<dbReference type="Pfam" id="PF00543">
    <property type="entry name" value="P-II"/>
    <property type="match status" value="1"/>
</dbReference>
<dbReference type="GO" id="GO:0005829">
    <property type="term" value="C:cytosol"/>
    <property type="evidence" value="ECO:0007669"/>
    <property type="project" value="TreeGrafter"/>
</dbReference>
<dbReference type="PANTHER" id="PTHR30115">
    <property type="entry name" value="NITROGEN REGULATORY PROTEIN P-II"/>
    <property type="match status" value="1"/>
</dbReference>
<evidence type="ECO:0000313" key="3">
    <source>
        <dbReference type="Proteomes" id="UP000191554"/>
    </source>
</evidence>
<dbReference type="Proteomes" id="UP000191554">
    <property type="component" value="Unassembled WGS sequence"/>
</dbReference>
<dbReference type="SUPFAM" id="SSF54913">
    <property type="entry name" value="GlnB-like"/>
    <property type="match status" value="1"/>
</dbReference>
<dbReference type="PROSITE" id="PS51343">
    <property type="entry name" value="PII_GLNB_DOM"/>
    <property type="match status" value="1"/>
</dbReference>
<dbReference type="SMART" id="SM00938">
    <property type="entry name" value="P-II"/>
    <property type="match status" value="1"/>
</dbReference>
<dbReference type="OrthoDB" id="9802729at2"/>
<protein>
    <submittedName>
        <fullName evidence="2">Nitrogen regulatory protein P-II</fullName>
    </submittedName>
</protein>
<dbReference type="PRINTS" id="PR00340">
    <property type="entry name" value="PIIGLNB"/>
</dbReference>
<dbReference type="STRING" id="48256.CLHUN_32960"/>
<dbReference type="PROSITE" id="PS00638">
    <property type="entry name" value="PII_GLNB_CTER"/>
    <property type="match status" value="1"/>
</dbReference>
<name>A0A1V4SFW8_RUMHU</name>
<dbReference type="GO" id="GO:0005524">
    <property type="term" value="F:ATP binding"/>
    <property type="evidence" value="ECO:0007669"/>
    <property type="project" value="TreeGrafter"/>
</dbReference>
<sequence length="124" mass="13695">MKEIMAFIRANKVNRTKEALANAGFPAFSCRSCLGRGKKSLDATVLNYIMENGDLPVSQVGEAFTETARLIPKRFFTIIIEDEQVELAVKTIIKANQTGNPGDGKIFVLPVEETYKVRTGETVL</sequence>
<dbReference type="GO" id="GO:0030234">
    <property type="term" value="F:enzyme regulator activity"/>
    <property type="evidence" value="ECO:0007669"/>
    <property type="project" value="InterPro"/>
</dbReference>
<dbReference type="RefSeq" id="WP_080065735.1">
    <property type="nucleotide sequence ID" value="NZ_MZGX01000024.1"/>
</dbReference>
<comment type="similarity">
    <text evidence="1">Belongs to the P(II) protein family.</text>
</comment>
<accession>A0A1V4SFW8</accession>
<comment type="caution">
    <text evidence="2">The sequence shown here is derived from an EMBL/GenBank/DDBJ whole genome shotgun (WGS) entry which is preliminary data.</text>
</comment>
<dbReference type="Gene3D" id="3.30.70.120">
    <property type="match status" value="1"/>
</dbReference>
<proteinExistence type="inferred from homology"/>
<dbReference type="AlphaFoldDB" id="A0A1V4SFW8"/>